<accession>A0A538TNP1</accession>
<dbReference type="Pfam" id="PF13432">
    <property type="entry name" value="TPR_16"/>
    <property type="match status" value="1"/>
</dbReference>
<evidence type="ECO:0000256" key="3">
    <source>
        <dbReference type="ARBA" id="ARBA00022737"/>
    </source>
</evidence>
<dbReference type="AlphaFoldDB" id="A0A538TNP1"/>
<evidence type="ECO:0000256" key="6">
    <source>
        <dbReference type="ARBA" id="ARBA00023136"/>
    </source>
</evidence>
<comment type="caution">
    <text evidence="7">The sequence shown here is derived from an EMBL/GenBank/DDBJ whole genome shotgun (WGS) entry which is preliminary data.</text>
</comment>
<keyword evidence="3" id="KW-0677">Repeat</keyword>
<dbReference type="GO" id="GO:0005737">
    <property type="term" value="C:cytoplasm"/>
    <property type="evidence" value="ECO:0007669"/>
    <property type="project" value="UniProtKB-ARBA"/>
</dbReference>
<protein>
    <submittedName>
        <fullName evidence="7">Tetratricopeptide repeat protein</fullName>
    </submittedName>
</protein>
<dbReference type="GO" id="GO:0016020">
    <property type="term" value="C:membrane"/>
    <property type="evidence" value="ECO:0007669"/>
    <property type="project" value="UniProtKB-SubCell"/>
</dbReference>
<evidence type="ECO:0000256" key="1">
    <source>
        <dbReference type="ARBA" id="ARBA00004370"/>
    </source>
</evidence>
<evidence type="ECO:0000313" key="7">
    <source>
        <dbReference type="EMBL" id="TMQ65234.1"/>
    </source>
</evidence>
<dbReference type="InterPro" id="IPR011990">
    <property type="entry name" value="TPR-like_helical_dom_sf"/>
</dbReference>
<dbReference type="Proteomes" id="UP000317691">
    <property type="component" value="Unassembled WGS sequence"/>
</dbReference>
<evidence type="ECO:0000256" key="2">
    <source>
        <dbReference type="ARBA" id="ARBA00022692"/>
    </source>
</evidence>
<name>A0A538TNP1_UNCEI</name>
<keyword evidence="5" id="KW-1133">Transmembrane helix</keyword>
<dbReference type="PANTHER" id="PTHR46208:SF1">
    <property type="entry name" value="MITOCHONDRIAL IMPORT RECEPTOR SUBUNIT TOM70"/>
    <property type="match status" value="1"/>
</dbReference>
<comment type="subcellular location">
    <subcellularLocation>
        <location evidence="1">Membrane</location>
    </subcellularLocation>
</comment>
<dbReference type="EMBL" id="VBOZ01000014">
    <property type="protein sequence ID" value="TMQ65234.1"/>
    <property type="molecule type" value="Genomic_DNA"/>
</dbReference>
<organism evidence="7 8">
    <name type="scientific">Eiseniibacteriota bacterium</name>
    <dbReference type="NCBI Taxonomy" id="2212470"/>
    <lineage>
        <taxon>Bacteria</taxon>
        <taxon>Candidatus Eiseniibacteriota</taxon>
    </lineage>
</organism>
<dbReference type="GO" id="GO:0008320">
    <property type="term" value="F:protein transmembrane transporter activity"/>
    <property type="evidence" value="ECO:0007669"/>
    <property type="project" value="TreeGrafter"/>
</dbReference>
<keyword evidence="6" id="KW-0472">Membrane</keyword>
<evidence type="ECO:0000313" key="8">
    <source>
        <dbReference type="Proteomes" id="UP000317691"/>
    </source>
</evidence>
<gene>
    <name evidence="7" type="ORF">E6K79_05580</name>
</gene>
<dbReference type="GO" id="GO:0030943">
    <property type="term" value="F:mitochondrion targeting sequence binding"/>
    <property type="evidence" value="ECO:0007669"/>
    <property type="project" value="TreeGrafter"/>
</dbReference>
<reference evidence="7 8" key="1">
    <citation type="journal article" date="2019" name="Nat. Microbiol.">
        <title>Mediterranean grassland soil C-N compound turnover is dependent on rainfall and depth, and is mediated by genomically divergent microorganisms.</title>
        <authorList>
            <person name="Diamond S."/>
            <person name="Andeer P.F."/>
            <person name="Li Z."/>
            <person name="Crits-Christoph A."/>
            <person name="Burstein D."/>
            <person name="Anantharaman K."/>
            <person name="Lane K.R."/>
            <person name="Thomas B.C."/>
            <person name="Pan C."/>
            <person name="Northen T.R."/>
            <person name="Banfield J.F."/>
        </authorList>
    </citation>
    <scope>NUCLEOTIDE SEQUENCE [LARGE SCALE GENOMIC DNA]</scope>
    <source>
        <strain evidence="7">WS_9</strain>
    </source>
</reference>
<sequence length="397" mass="45203">MLFRATARLVETPSGRALWAGKVDLRFEDIFEVQDQVAHGIAEAMTARLSAEESRKSRGPEPKKFTPSPEAYELLLRGLEAQRAGTKEGFLRASREFERAVMVEPGYARAWSHLGSVYQGMVDSGYESDPAWYAKAEEAIQRARSLDPEDAQASFATAALHVVFGRKREAFQELLRARRKTPNQPLVYHYFAYVFRLCDMMDEAMSAERHAQDLDPNLPWASWGAARIHLLRGNVAGAEGELERVRRRLSNHPQLGYFEGALLVEQRKYAEAVEHYKTRVDPEEVTGSAYFDRAFARLRAGDVAAAMSDLPHIEAHGMIDMDFASDAAALWGHLGDRDKAFRFLDRAVELGNDALTKYRKDELFGPLHGDPRWEPFLSGVRRRIETYRREFRWPLPE</sequence>
<dbReference type="SUPFAM" id="SSF48452">
    <property type="entry name" value="TPR-like"/>
    <property type="match status" value="2"/>
</dbReference>
<dbReference type="GO" id="GO:0030150">
    <property type="term" value="P:protein import into mitochondrial matrix"/>
    <property type="evidence" value="ECO:0007669"/>
    <property type="project" value="TreeGrafter"/>
</dbReference>
<evidence type="ECO:0000256" key="5">
    <source>
        <dbReference type="ARBA" id="ARBA00022989"/>
    </source>
</evidence>
<keyword evidence="4" id="KW-0802">TPR repeat</keyword>
<dbReference type="PANTHER" id="PTHR46208">
    <property type="entry name" value="MITOCHONDRIAL IMPORT RECEPTOR SUBUNIT TOM70"/>
    <property type="match status" value="1"/>
</dbReference>
<proteinExistence type="predicted"/>
<evidence type="ECO:0000256" key="4">
    <source>
        <dbReference type="ARBA" id="ARBA00022803"/>
    </source>
</evidence>
<dbReference type="Gene3D" id="1.25.40.10">
    <property type="entry name" value="Tetratricopeptide repeat domain"/>
    <property type="match status" value="2"/>
</dbReference>
<keyword evidence="2" id="KW-0812">Transmembrane</keyword>